<proteinExistence type="predicted"/>
<evidence type="ECO:0000313" key="2">
    <source>
        <dbReference type="Proteomes" id="UP001497482"/>
    </source>
</evidence>
<organism evidence="1 2">
    <name type="scientific">Knipowitschia caucasica</name>
    <name type="common">Caucasian dwarf goby</name>
    <name type="synonym">Pomatoschistus caucasicus</name>
    <dbReference type="NCBI Taxonomy" id="637954"/>
    <lineage>
        <taxon>Eukaryota</taxon>
        <taxon>Metazoa</taxon>
        <taxon>Chordata</taxon>
        <taxon>Craniata</taxon>
        <taxon>Vertebrata</taxon>
        <taxon>Euteleostomi</taxon>
        <taxon>Actinopterygii</taxon>
        <taxon>Neopterygii</taxon>
        <taxon>Teleostei</taxon>
        <taxon>Neoteleostei</taxon>
        <taxon>Acanthomorphata</taxon>
        <taxon>Gobiaria</taxon>
        <taxon>Gobiiformes</taxon>
        <taxon>Gobioidei</taxon>
        <taxon>Gobiidae</taxon>
        <taxon>Gobiinae</taxon>
        <taxon>Knipowitschia</taxon>
    </lineage>
</organism>
<gene>
    <name evidence="1" type="ORF">KC01_LOCUS34671</name>
</gene>
<evidence type="ECO:0000313" key="1">
    <source>
        <dbReference type="EMBL" id="CAL1607639.1"/>
    </source>
</evidence>
<dbReference type="Proteomes" id="UP001497482">
    <property type="component" value="Chromosome 6"/>
</dbReference>
<keyword evidence="2" id="KW-1185">Reference proteome</keyword>
<reference evidence="1 2" key="1">
    <citation type="submission" date="2024-04" db="EMBL/GenBank/DDBJ databases">
        <authorList>
            <person name="Waldvogel A.-M."/>
            <person name="Schoenle A."/>
        </authorList>
    </citation>
    <scope>NUCLEOTIDE SEQUENCE [LARGE SCALE GENOMIC DNA]</scope>
</reference>
<dbReference type="AlphaFoldDB" id="A0AAV2M2W5"/>
<protein>
    <submittedName>
        <fullName evidence="1">Uncharacterized protein</fullName>
    </submittedName>
</protein>
<name>A0AAV2M2W5_KNICA</name>
<dbReference type="EMBL" id="OZ035828">
    <property type="protein sequence ID" value="CAL1607639.1"/>
    <property type="molecule type" value="Genomic_DNA"/>
</dbReference>
<sequence>MSGQVSLVLSLRRRRREVKVKATLPTAHQRRRSERPPHSLTADWTESWSVTADGGGHLCREKKSSRLGLKVVGRYGGVWRT</sequence>
<accession>A0AAV2M2W5</accession>